<evidence type="ECO:0000313" key="2">
    <source>
        <dbReference type="EnsemblPlants" id="OB10G15690.1"/>
    </source>
</evidence>
<evidence type="ECO:0000256" key="1">
    <source>
        <dbReference type="SAM" id="MobiDB-lite"/>
    </source>
</evidence>
<organism evidence="2">
    <name type="scientific">Oryza brachyantha</name>
    <name type="common">malo sina</name>
    <dbReference type="NCBI Taxonomy" id="4533"/>
    <lineage>
        <taxon>Eukaryota</taxon>
        <taxon>Viridiplantae</taxon>
        <taxon>Streptophyta</taxon>
        <taxon>Embryophyta</taxon>
        <taxon>Tracheophyta</taxon>
        <taxon>Spermatophyta</taxon>
        <taxon>Magnoliopsida</taxon>
        <taxon>Liliopsida</taxon>
        <taxon>Poales</taxon>
        <taxon>Poaceae</taxon>
        <taxon>BOP clade</taxon>
        <taxon>Oryzoideae</taxon>
        <taxon>Oryzeae</taxon>
        <taxon>Oryzinae</taxon>
        <taxon>Oryza</taxon>
    </lineage>
</organism>
<reference evidence="2" key="1">
    <citation type="journal article" date="2013" name="Nat. Commun.">
        <title>Whole-genome sequencing of Oryza brachyantha reveals mechanisms underlying Oryza genome evolution.</title>
        <authorList>
            <person name="Chen J."/>
            <person name="Huang Q."/>
            <person name="Gao D."/>
            <person name="Wang J."/>
            <person name="Lang Y."/>
            <person name="Liu T."/>
            <person name="Li B."/>
            <person name="Bai Z."/>
            <person name="Luis Goicoechea J."/>
            <person name="Liang C."/>
            <person name="Chen C."/>
            <person name="Zhang W."/>
            <person name="Sun S."/>
            <person name="Liao Y."/>
            <person name="Zhang X."/>
            <person name="Yang L."/>
            <person name="Song C."/>
            <person name="Wang M."/>
            <person name="Shi J."/>
            <person name="Liu G."/>
            <person name="Liu J."/>
            <person name="Zhou H."/>
            <person name="Zhou W."/>
            <person name="Yu Q."/>
            <person name="An N."/>
            <person name="Chen Y."/>
            <person name="Cai Q."/>
            <person name="Wang B."/>
            <person name="Liu B."/>
            <person name="Min J."/>
            <person name="Huang Y."/>
            <person name="Wu H."/>
            <person name="Li Z."/>
            <person name="Zhang Y."/>
            <person name="Yin Y."/>
            <person name="Song W."/>
            <person name="Jiang J."/>
            <person name="Jackson S.A."/>
            <person name="Wing R.A."/>
            <person name="Wang J."/>
            <person name="Chen M."/>
        </authorList>
    </citation>
    <scope>NUCLEOTIDE SEQUENCE [LARGE SCALE GENOMIC DNA]</scope>
    <source>
        <strain evidence="2">cv. IRGC 101232</strain>
    </source>
</reference>
<dbReference type="Proteomes" id="UP000006038">
    <property type="component" value="Chromosome 10"/>
</dbReference>
<accession>J3N221</accession>
<feature type="compositionally biased region" description="Low complexity" evidence="1">
    <location>
        <begin position="64"/>
        <end position="77"/>
    </location>
</feature>
<protein>
    <submittedName>
        <fullName evidence="2">Uncharacterized protein</fullName>
    </submittedName>
</protein>
<dbReference type="HOGENOM" id="CLU_2339675_0_0_1"/>
<feature type="region of interest" description="Disordered" evidence="1">
    <location>
        <begin position="1"/>
        <end position="98"/>
    </location>
</feature>
<sequence length="98" mass="10863">SAISGRLRPSAAEMKTLQDSTRGSRPWARMVRKARVARESFLPRAQTEKTTLRAGTAPRPPPWGAAARRAVRTTWWRRSGRRGAGRRGGGRRGARRSG</sequence>
<feature type="compositionally biased region" description="Basic residues" evidence="1">
    <location>
        <begin position="78"/>
        <end position="98"/>
    </location>
</feature>
<dbReference type="EnsemblPlants" id="OB10G15690.1">
    <property type="protein sequence ID" value="OB10G15690.1"/>
    <property type="gene ID" value="OB10G15690"/>
</dbReference>
<proteinExistence type="predicted"/>
<name>J3N221_ORYBR</name>
<dbReference type="Gramene" id="OB10G15690.1">
    <property type="protein sequence ID" value="OB10G15690.1"/>
    <property type="gene ID" value="OB10G15690"/>
</dbReference>
<reference evidence="2" key="2">
    <citation type="submission" date="2013-04" db="UniProtKB">
        <authorList>
            <consortium name="EnsemblPlants"/>
        </authorList>
    </citation>
    <scope>IDENTIFICATION</scope>
</reference>
<evidence type="ECO:0000313" key="3">
    <source>
        <dbReference type="Proteomes" id="UP000006038"/>
    </source>
</evidence>
<dbReference type="AlphaFoldDB" id="J3N221"/>
<keyword evidence="3" id="KW-1185">Reference proteome</keyword>